<dbReference type="InterPro" id="IPR029068">
    <property type="entry name" value="Glyas_Bleomycin-R_OHBP_Dase"/>
</dbReference>
<dbReference type="InterPro" id="IPR005956">
    <property type="entry name" value="4OHPhenylPyrv_dOase"/>
</dbReference>
<dbReference type="OMA" id="PTLMRWF"/>
<keyword evidence="4" id="KW-0677">Repeat</keyword>
<dbReference type="EMBL" id="KK122182">
    <property type="protein sequence ID" value="KFM82147.1"/>
    <property type="molecule type" value="Genomic_DNA"/>
</dbReference>
<proteinExistence type="inferred from homology"/>
<evidence type="ECO:0000256" key="2">
    <source>
        <dbReference type="ARBA" id="ARBA00005877"/>
    </source>
</evidence>
<keyword evidence="5" id="KW-0408">Iron</keyword>
<dbReference type="PANTHER" id="PTHR11959:SF10">
    <property type="entry name" value="4-HYDROXYPHENYLPYRUVATE DIOXYGENASE-LIKE PROTEIN"/>
    <property type="match status" value="1"/>
</dbReference>
<evidence type="ECO:0000256" key="1">
    <source>
        <dbReference type="ARBA" id="ARBA00001962"/>
    </source>
</evidence>
<organism evidence="8 9">
    <name type="scientific">Stegodyphus mimosarum</name>
    <name type="common">African social velvet spider</name>
    <dbReference type="NCBI Taxonomy" id="407821"/>
    <lineage>
        <taxon>Eukaryota</taxon>
        <taxon>Metazoa</taxon>
        <taxon>Ecdysozoa</taxon>
        <taxon>Arthropoda</taxon>
        <taxon>Chelicerata</taxon>
        <taxon>Arachnida</taxon>
        <taxon>Araneae</taxon>
        <taxon>Araneomorphae</taxon>
        <taxon>Entelegynae</taxon>
        <taxon>Eresoidea</taxon>
        <taxon>Eresidae</taxon>
        <taxon>Stegodyphus</taxon>
    </lineage>
</organism>
<dbReference type="GO" id="GO:0046872">
    <property type="term" value="F:metal ion binding"/>
    <property type="evidence" value="ECO:0007669"/>
    <property type="project" value="UniProtKB-KW"/>
</dbReference>
<keyword evidence="8" id="KW-0223">Dioxygenase</keyword>
<dbReference type="Proteomes" id="UP000054359">
    <property type="component" value="Unassembled WGS sequence"/>
</dbReference>
<protein>
    <submittedName>
        <fullName evidence="8">4-hydroxyphenylpyruvate dioxygenase-like protein</fullName>
    </submittedName>
</protein>
<dbReference type="PANTHER" id="PTHR11959">
    <property type="entry name" value="4-HYDROXYPHENYLPYRUVATE DIOXYGENASE"/>
    <property type="match status" value="1"/>
</dbReference>
<dbReference type="GO" id="GO:0009072">
    <property type="term" value="P:aromatic amino acid metabolic process"/>
    <property type="evidence" value="ECO:0007669"/>
    <property type="project" value="InterPro"/>
</dbReference>
<evidence type="ECO:0000259" key="7">
    <source>
        <dbReference type="PROSITE" id="PS51819"/>
    </source>
</evidence>
<feature type="domain" description="VOC" evidence="7">
    <location>
        <begin position="178"/>
        <end position="340"/>
    </location>
</feature>
<keyword evidence="8" id="KW-0670">Pyruvate</keyword>
<feature type="coiled-coil region" evidence="6">
    <location>
        <begin position="396"/>
        <end position="423"/>
    </location>
</feature>
<evidence type="ECO:0000313" key="9">
    <source>
        <dbReference type="Proteomes" id="UP000054359"/>
    </source>
</evidence>
<dbReference type="InterPro" id="IPR041735">
    <property type="entry name" value="4OHPhenylPyrv_dOase_C"/>
</dbReference>
<dbReference type="OrthoDB" id="414569at2759"/>
<sequence length="430" mass="48503">MQPVVHHVEMCVRDGRHTLASLKHYGFRLHAQRVTPFCKQWVIKLGEVFFIITERQKNYVKHSIWNENTVRAEPWTVLCCESQSAHEVDTVFNVSFCVKNVKNVTGRVRSLGASVIQPPTSVKDEKNGHVSYSIVRSCCGNVVHTLINKDDYTGSFLPGFETVDTIIEDSSETTGVTHIDHVTLACSPGHSSSIISWYESCFGMQRFSISRNDDNDEGLILADGVGLRLKAMEYWMCSEIGLMYPVSSKHRQRNSNGVMLVVVESLPGQTNCNVETYLREHEGPGVEHVALNTPKIVETVSKMISLGVKFRQPPAAYYNELKKVREIQEIGEDLTELEKLGILLDNEVEPGKIKEKDGSPKYLMQIFAHPLFSRKTFFIEVIERSGARGLGSGNIIALVRSVREEEKRKMAEAKQKTMNEEDISSPRRLC</sequence>
<gene>
    <name evidence="8" type="ORF">X975_06268</name>
</gene>
<dbReference type="SUPFAM" id="SSF54593">
    <property type="entry name" value="Glyoxalase/Bleomycin resistance protein/Dihydroxybiphenyl dioxygenase"/>
    <property type="match status" value="1"/>
</dbReference>
<comment type="similarity">
    <text evidence="2">Belongs to the 4HPPD family.</text>
</comment>
<evidence type="ECO:0000256" key="4">
    <source>
        <dbReference type="ARBA" id="ARBA00022737"/>
    </source>
</evidence>
<dbReference type="GO" id="GO:0003868">
    <property type="term" value="F:4-hydroxyphenylpyruvate dioxygenase activity"/>
    <property type="evidence" value="ECO:0007669"/>
    <property type="project" value="InterPro"/>
</dbReference>
<keyword evidence="8" id="KW-0560">Oxidoreductase</keyword>
<name>A0A087UXQ8_STEMI</name>
<feature type="non-terminal residue" evidence="8">
    <location>
        <position position="430"/>
    </location>
</feature>
<keyword evidence="9" id="KW-1185">Reference proteome</keyword>
<dbReference type="AlphaFoldDB" id="A0A087UXQ8"/>
<keyword evidence="3" id="KW-0479">Metal-binding</keyword>
<accession>A0A087UXQ8</accession>
<dbReference type="CDD" id="cd07250">
    <property type="entry name" value="HPPD_C_like"/>
    <property type="match status" value="1"/>
</dbReference>
<evidence type="ECO:0000256" key="6">
    <source>
        <dbReference type="SAM" id="Coils"/>
    </source>
</evidence>
<evidence type="ECO:0000256" key="5">
    <source>
        <dbReference type="ARBA" id="ARBA00023004"/>
    </source>
</evidence>
<dbReference type="PROSITE" id="PS51819">
    <property type="entry name" value="VOC"/>
    <property type="match status" value="1"/>
</dbReference>
<evidence type="ECO:0000256" key="3">
    <source>
        <dbReference type="ARBA" id="ARBA00022723"/>
    </source>
</evidence>
<dbReference type="InterPro" id="IPR037523">
    <property type="entry name" value="VOC_core"/>
</dbReference>
<evidence type="ECO:0000313" key="8">
    <source>
        <dbReference type="EMBL" id="KFM82147.1"/>
    </source>
</evidence>
<dbReference type="Gene3D" id="3.10.180.10">
    <property type="entry name" value="2,3-Dihydroxybiphenyl 1,2-Dioxygenase, domain 1"/>
    <property type="match status" value="2"/>
</dbReference>
<keyword evidence="6" id="KW-0175">Coiled coil</keyword>
<reference evidence="8 9" key="1">
    <citation type="submission" date="2013-11" db="EMBL/GenBank/DDBJ databases">
        <title>Genome sequencing of Stegodyphus mimosarum.</title>
        <authorList>
            <person name="Bechsgaard J."/>
        </authorList>
    </citation>
    <scope>NUCLEOTIDE SEQUENCE [LARGE SCALE GENOMIC DNA]</scope>
</reference>
<comment type="cofactor">
    <cofactor evidence="1">
        <name>Fe cation</name>
        <dbReference type="ChEBI" id="CHEBI:24875"/>
    </cofactor>
</comment>
<dbReference type="STRING" id="407821.A0A087UXQ8"/>